<sequence length="146" mass="16383">MVPGTTAVWWRGDLPSRTKTKTTHQKYSQTEKFTFVSNSPSAELRAPNFSQSPRPERYSQAPGRTTTRFYPLSSRASCAHFYPNLPICGVFLPFHQPHCTSPTGAGFGGLISSSPVPRYQHITGLLQSEYDLYTLALVRSIKETNW</sequence>
<feature type="region of interest" description="Disordered" evidence="1">
    <location>
        <begin position="39"/>
        <end position="65"/>
    </location>
</feature>
<evidence type="ECO:0000313" key="2">
    <source>
        <dbReference type="EMBL" id="OAQ68021.1"/>
    </source>
</evidence>
<dbReference type="GeneID" id="28857513"/>
<gene>
    <name evidence="2" type="ORF">VFPPC_15766</name>
</gene>
<comment type="caution">
    <text evidence="2">The sequence shown here is derived from an EMBL/GenBank/DDBJ whole genome shotgun (WGS) entry which is preliminary data.</text>
</comment>
<keyword evidence="3" id="KW-1185">Reference proteome</keyword>
<evidence type="ECO:0000256" key="1">
    <source>
        <dbReference type="SAM" id="MobiDB-lite"/>
    </source>
</evidence>
<organism evidence="2 3">
    <name type="scientific">Pochonia chlamydosporia 170</name>
    <dbReference type="NCBI Taxonomy" id="1380566"/>
    <lineage>
        <taxon>Eukaryota</taxon>
        <taxon>Fungi</taxon>
        <taxon>Dikarya</taxon>
        <taxon>Ascomycota</taxon>
        <taxon>Pezizomycotina</taxon>
        <taxon>Sordariomycetes</taxon>
        <taxon>Hypocreomycetidae</taxon>
        <taxon>Hypocreales</taxon>
        <taxon>Clavicipitaceae</taxon>
        <taxon>Pochonia</taxon>
    </lineage>
</organism>
<dbReference type="EMBL" id="LSBJ02000003">
    <property type="protein sequence ID" value="OAQ68021.1"/>
    <property type="molecule type" value="Genomic_DNA"/>
</dbReference>
<dbReference type="Proteomes" id="UP000078397">
    <property type="component" value="Unassembled WGS sequence"/>
</dbReference>
<dbReference type="KEGG" id="pchm:VFPPC_15766"/>
<name>A0A179FSA8_METCM</name>
<protein>
    <submittedName>
        <fullName evidence="2">Uncharacterized protein</fullName>
    </submittedName>
</protein>
<accession>A0A179FSA8</accession>
<dbReference type="RefSeq" id="XP_018144871.1">
    <property type="nucleotide sequence ID" value="XM_018293519.1"/>
</dbReference>
<proteinExistence type="predicted"/>
<evidence type="ECO:0000313" key="3">
    <source>
        <dbReference type="Proteomes" id="UP000078397"/>
    </source>
</evidence>
<reference evidence="2 3" key="1">
    <citation type="journal article" date="2016" name="PLoS Pathog.">
        <title>Biosynthesis of antibiotic leucinostatins in bio-control fungus Purpureocillium lilacinum and their inhibition on phytophthora revealed by genome mining.</title>
        <authorList>
            <person name="Wang G."/>
            <person name="Liu Z."/>
            <person name="Lin R."/>
            <person name="Li E."/>
            <person name="Mao Z."/>
            <person name="Ling J."/>
            <person name="Yang Y."/>
            <person name="Yin W.B."/>
            <person name="Xie B."/>
        </authorList>
    </citation>
    <scope>NUCLEOTIDE SEQUENCE [LARGE SCALE GENOMIC DNA]</scope>
    <source>
        <strain evidence="2">170</strain>
    </source>
</reference>
<dbReference type="AlphaFoldDB" id="A0A179FSA8"/>